<protein>
    <submittedName>
        <fullName evidence="2">DUF2845 domain-containing protein</fullName>
    </submittedName>
</protein>
<feature type="chain" id="PRO_5036994583" evidence="1">
    <location>
        <begin position="20"/>
        <end position="102"/>
    </location>
</feature>
<keyword evidence="3" id="KW-1185">Reference proteome</keyword>
<dbReference type="KEGG" id="eaz:JHT90_11245"/>
<dbReference type="Proteomes" id="UP000595278">
    <property type="component" value="Chromosome"/>
</dbReference>
<reference evidence="2 3" key="1">
    <citation type="submission" date="2021-01" db="EMBL/GenBank/DDBJ databases">
        <title>Entomomonas sp. F2A isolated from a house cricket (Acheta domesticus).</title>
        <authorList>
            <person name="Spergser J."/>
            <person name="Busse H.-J."/>
        </authorList>
    </citation>
    <scope>NUCLEOTIDE SEQUENCE [LARGE SCALE GENOMIC DNA]</scope>
    <source>
        <strain evidence="2 3">F2A</strain>
    </source>
</reference>
<evidence type="ECO:0000256" key="1">
    <source>
        <dbReference type="SAM" id="SignalP"/>
    </source>
</evidence>
<dbReference type="RefSeq" id="WP_201090992.1">
    <property type="nucleotide sequence ID" value="NZ_CP067393.1"/>
</dbReference>
<feature type="signal peptide" evidence="1">
    <location>
        <begin position="1"/>
        <end position="19"/>
    </location>
</feature>
<dbReference type="Pfam" id="PF11006">
    <property type="entry name" value="DUF2845"/>
    <property type="match status" value="1"/>
</dbReference>
<organism evidence="2 3">
    <name type="scientific">Entomomonas asaccharolytica</name>
    <dbReference type="NCBI Taxonomy" id="2785331"/>
    <lineage>
        <taxon>Bacteria</taxon>
        <taxon>Pseudomonadati</taxon>
        <taxon>Pseudomonadota</taxon>
        <taxon>Gammaproteobacteria</taxon>
        <taxon>Pseudomonadales</taxon>
        <taxon>Pseudomonadaceae</taxon>
        <taxon>Entomomonas</taxon>
    </lineage>
</organism>
<name>A0A974RW96_9GAMM</name>
<keyword evidence="1" id="KW-0732">Signal</keyword>
<dbReference type="EMBL" id="CP067393">
    <property type="protein sequence ID" value="QQP84963.1"/>
    <property type="molecule type" value="Genomic_DNA"/>
</dbReference>
<proteinExistence type="predicted"/>
<dbReference type="InterPro" id="IPR021268">
    <property type="entry name" value="DUF2845"/>
</dbReference>
<evidence type="ECO:0000313" key="2">
    <source>
        <dbReference type="EMBL" id="QQP84963.1"/>
    </source>
</evidence>
<evidence type="ECO:0000313" key="3">
    <source>
        <dbReference type="Proteomes" id="UP000595278"/>
    </source>
</evidence>
<dbReference type="AlphaFoldDB" id="A0A974RW96"/>
<sequence length="102" mass="11332">MKNKYLLLVLMMSVFSAQAQFKTMRCGTKVVSVGERVFEVERKCGIPDTQLFVGFTGDGSSEGNVPIEEWIYNQTTGSATAYSLLRFEGGKLVSIESYFPTN</sequence>
<gene>
    <name evidence="2" type="ORF">JHT90_11245</name>
</gene>
<accession>A0A974RW96</accession>